<protein>
    <recommendedName>
        <fullName evidence="4">2-oxoisovalerate dehydrogenase subunit alpha</fullName>
        <ecNumber evidence="4">1.2.4.4</ecNumber>
    </recommendedName>
    <alternativeName>
        <fullName evidence="4">Branched-chain alpha-keto acid dehydrogenase E1 component alpha chain</fullName>
    </alternativeName>
</protein>
<accession>A0A0B7I6Z9</accession>
<evidence type="ECO:0000256" key="4">
    <source>
        <dbReference type="RuleBase" id="RU365014"/>
    </source>
</evidence>
<dbReference type="EC" id="1.2.4.4" evidence="4"/>
<dbReference type="InterPro" id="IPR050771">
    <property type="entry name" value="Alpha-ketoacid_DH_E1_comp"/>
</dbReference>
<sequence>MMKQEDDILKDLSFEEFKKNVLEDYKTALISRECSLLGRREVLTGKAKFGIFGDGKEVPQLAMARAFQNGDFRSGYYRDQTFMMAIGAFTIENFFAGLYAHTDLEADPTSAGRQMGGHFATHSLDQHGNWKNLLKQKNSSSDISPTAGQMPRLLGLAQASKIYREVPETQKEGFSDNGNEVAWGTIGNASTSEGHFFEAFNAAGVMQIPMVISVWDDEYGISVPAKYQTTKENISEILKGFQRDENSKGYEIFTVNGWDYPALIQVYEKAGNIARTQHVPVLIHVKELTQPQGHSTSGSHERYKSAERLQWEKEYDCNAKMTRMDFRATFCYS</sequence>
<dbReference type="PANTHER" id="PTHR43380">
    <property type="entry name" value="2-OXOISOVALERATE DEHYDROGENASE SUBUNIT ALPHA, MITOCHONDRIAL"/>
    <property type="match status" value="1"/>
</dbReference>
<keyword evidence="3 4" id="KW-0786">Thiamine pyrophosphate</keyword>
<comment type="similarity">
    <text evidence="4">Belongs to the BCKDHA family.</text>
</comment>
<comment type="cofactor">
    <cofactor evidence="1 4">
        <name>thiamine diphosphate</name>
        <dbReference type="ChEBI" id="CHEBI:58937"/>
    </cofactor>
</comment>
<dbReference type="InterPro" id="IPR001017">
    <property type="entry name" value="DH_E1"/>
</dbReference>
<dbReference type="EMBL" id="CDOK01000052">
    <property type="protein sequence ID" value="CEN47510.1"/>
    <property type="molecule type" value="Genomic_DNA"/>
</dbReference>
<evidence type="ECO:0000259" key="5">
    <source>
        <dbReference type="Pfam" id="PF00676"/>
    </source>
</evidence>
<organism evidence="6 7">
    <name type="scientific">Capnocytophaga canimorsus</name>
    <dbReference type="NCBI Taxonomy" id="28188"/>
    <lineage>
        <taxon>Bacteria</taxon>
        <taxon>Pseudomonadati</taxon>
        <taxon>Bacteroidota</taxon>
        <taxon>Flavobacteriia</taxon>
        <taxon>Flavobacteriales</taxon>
        <taxon>Flavobacteriaceae</taxon>
        <taxon>Capnocytophaga</taxon>
    </lineage>
</organism>
<evidence type="ECO:0000313" key="7">
    <source>
        <dbReference type="Proteomes" id="UP000039370"/>
    </source>
</evidence>
<comment type="catalytic activity">
    <reaction evidence="4">
        <text>N(6)-[(R)-lipoyl]-L-lysyl-[protein] + 3-methyl-2-oxobutanoate + H(+) = N(6)-[(R)-S(8)-2-methylpropanoyldihydrolipoyl]-L-lysyl-[protein] + CO2</text>
        <dbReference type="Rhea" id="RHEA:13457"/>
        <dbReference type="Rhea" id="RHEA-COMP:10474"/>
        <dbReference type="Rhea" id="RHEA-COMP:10497"/>
        <dbReference type="ChEBI" id="CHEBI:11851"/>
        <dbReference type="ChEBI" id="CHEBI:15378"/>
        <dbReference type="ChEBI" id="CHEBI:16526"/>
        <dbReference type="ChEBI" id="CHEBI:83099"/>
        <dbReference type="ChEBI" id="CHEBI:83142"/>
        <dbReference type="EC" id="1.2.4.4"/>
    </reaction>
</comment>
<keyword evidence="2 4" id="KW-0560">Oxidoreductase</keyword>
<gene>
    <name evidence="6" type="ORF">CCAN11_1450009</name>
</gene>
<evidence type="ECO:0000256" key="1">
    <source>
        <dbReference type="ARBA" id="ARBA00001964"/>
    </source>
</evidence>
<dbReference type="InterPro" id="IPR029061">
    <property type="entry name" value="THDP-binding"/>
</dbReference>
<evidence type="ECO:0000256" key="3">
    <source>
        <dbReference type="ARBA" id="ARBA00023052"/>
    </source>
</evidence>
<name>A0A0B7I6Z9_9FLAO</name>
<keyword evidence="6" id="KW-0670">Pyruvate</keyword>
<dbReference type="AlphaFoldDB" id="A0A0B7I6Z9"/>
<comment type="function">
    <text evidence="4">The branched-chain alpha-keto dehydrogenase complex catalyzes the overall conversion of alpha-keto acids to acyl-CoA and CO(2). It contains multiple copies of three enzymatic components: branched-chain alpha-keto acid decarboxylase (E1), lipoamide acyltransferase (E2) and lipoamide dehydrogenase (E3).</text>
</comment>
<dbReference type="GO" id="GO:0003863">
    <property type="term" value="F:branched-chain 2-oxo acid dehydrogenase activity"/>
    <property type="evidence" value="ECO:0007669"/>
    <property type="project" value="UniProtKB-EC"/>
</dbReference>
<dbReference type="Gene3D" id="3.40.50.970">
    <property type="match status" value="1"/>
</dbReference>
<dbReference type="Pfam" id="PF00676">
    <property type="entry name" value="E1_dh"/>
    <property type="match status" value="1"/>
</dbReference>
<proteinExistence type="inferred from homology"/>
<evidence type="ECO:0000256" key="2">
    <source>
        <dbReference type="ARBA" id="ARBA00023002"/>
    </source>
</evidence>
<reference evidence="7" key="1">
    <citation type="submission" date="2015-01" db="EMBL/GenBank/DDBJ databases">
        <authorList>
            <person name="MANFREDI Pablo"/>
        </authorList>
    </citation>
    <scope>NUCLEOTIDE SEQUENCE [LARGE SCALE GENOMIC DNA]</scope>
    <source>
        <strain evidence="7">Cc11</strain>
    </source>
</reference>
<dbReference type="GO" id="GO:0009083">
    <property type="term" value="P:branched-chain amino acid catabolic process"/>
    <property type="evidence" value="ECO:0007669"/>
    <property type="project" value="TreeGrafter"/>
</dbReference>
<dbReference type="SUPFAM" id="SSF52518">
    <property type="entry name" value="Thiamin diphosphate-binding fold (THDP-binding)"/>
    <property type="match status" value="1"/>
</dbReference>
<dbReference type="Proteomes" id="UP000039370">
    <property type="component" value="Unassembled WGS sequence"/>
</dbReference>
<dbReference type="PANTHER" id="PTHR43380:SF1">
    <property type="entry name" value="2-OXOISOVALERATE DEHYDROGENASE SUBUNIT ALPHA, MITOCHONDRIAL"/>
    <property type="match status" value="1"/>
</dbReference>
<feature type="domain" description="Dehydrogenase E1 component" evidence="5">
    <location>
        <begin position="44"/>
        <end position="319"/>
    </location>
</feature>
<evidence type="ECO:0000313" key="6">
    <source>
        <dbReference type="EMBL" id="CEN47510.1"/>
    </source>
</evidence>